<dbReference type="SUPFAM" id="SSF52467">
    <property type="entry name" value="DHS-like NAD/FAD-binding domain"/>
    <property type="match status" value="1"/>
</dbReference>
<evidence type="ECO:0000259" key="4">
    <source>
        <dbReference type="Pfam" id="PF00205"/>
    </source>
</evidence>
<accession>A0A0L0WF15</accession>
<dbReference type="Proteomes" id="UP000037267">
    <property type="component" value="Unassembled WGS sequence"/>
</dbReference>
<dbReference type="Pfam" id="PF02776">
    <property type="entry name" value="TPP_enzyme_N"/>
    <property type="match status" value="1"/>
</dbReference>
<dbReference type="GO" id="GO:0003984">
    <property type="term" value="F:acetolactate synthase activity"/>
    <property type="evidence" value="ECO:0007669"/>
    <property type="project" value="UniProtKB-EC"/>
</dbReference>
<dbReference type="RefSeq" id="WP_050353806.1">
    <property type="nucleotide sequence ID" value="NZ_LGSS01000001.1"/>
</dbReference>
<dbReference type="Pfam" id="PF02775">
    <property type="entry name" value="TPP_enzyme_C"/>
    <property type="match status" value="1"/>
</dbReference>
<dbReference type="SUPFAM" id="SSF52518">
    <property type="entry name" value="Thiamin diphosphate-binding fold (THDP-binding)"/>
    <property type="match status" value="2"/>
</dbReference>
<evidence type="ECO:0000313" key="8">
    <source>
        <dbReference type="Proteomes" id="UP000037267"/>
    </source>
</evidence>
<dbReference type="GO" id="GO:0000287">
    <property type="term" value="F:magnesium ion binding"/>
    <property type="evidence" value="ECO:0007669"/>
    <property type="project" value="InterPro"/>
</dbReference>
<dbReference type="InterPro" id="IPR029061">
    <property type="entry name" value="THDP-binding"/>
</dbReference>
<dbReference type="Gene3D" id="3.40.50.1220">
    <property type="entry name" value="TPP-binding domain"/>
    <property type="match status" value="1"/>
</dbReference>
<dbReference type="InterPro" id="IPR029035">
    <property type="entry name" value="DHS-like_NAD/FAD-binding_dom"/>
</dbReference>
<feature type="domain" description="Thiamine pyrophosphate enzyme central" evidence="4">
    <location>
        <begin position="187"/>
        <end position="319"/>
    </location>
</feature>
<dbReference type="PATRIC" id="fig|1503.3.peg.1115"/>
<organism evidence="7 8">
    <name type="scientific">Gottschalkia purinilytica</name>
    <name type="common">Clostridium purinilyticum</name>
    <dbReference type="NCBI Taxonomy" id="1503"/>
    <lineage>
        <taxon>Bacteria</taxon>
        <taxon>Bacillati</taxon>
        <taxon>Bacillota</taxon>
        <taxon>Tissierellia</taxon>
        <taxon>Tissierellales</taxon>
        <taxon>Gottschalkiaceae</taxon>
        <taxon>Gottschalkia</taxon>
    </lineage>
</organism>
<evidence type="ECO:0000256" key="3">
    <source>
        <dbReference type="RuleBase" id="RU362132"/>
    </source>
</evidence>
<protein>
    <submittedName>
        <fullName evidence="7">Acetolactate synthase isozyme 2 large subunit</fullName>
        <ecNumber evidence="7">2.2.1.6</ecNumber>
    </submittedName>
</protein>
<evidence type="ECO:0000259" key="6">
    <source>
        <dbReference type="Pfam" id="PF02776"/>
    </source>
</evidence>
<dbReference type="EMBL" id="LGSS01000001">
    <property type="protein sequence ID" value="KNF10077.1"/>
    <property type="molecule type" value="Genomic_DNA"/>
</dbReference>
<dbReference type="InterPro" id="IPR011766">
    <property type="entry name" value="TPP_enzyme_TPP-bd"/>
</dbReference>
<dbReference type="EC" id="2.2.1.6" evidence="7"/>
<proteinExistence type="inferred from homology"/>
<evidence type="ECO:0000259" key="5">
    <source>
        <dbReference type="Pfam" id="PF02775"/>
    </source>
</evidence>
<dbReference type="GO" id="GO:0005948">
    <property type="term" value="C:acetolactate synthase complex"/>
    <property type="evidence" value="ECO:0007669"/>
    <property type="project" value="TreeGrafter"/>
</dbReference>
<evidence type="ECO:0000313" key="7">
    <source>
        <dbReference type="EMBL" id="KNF10077.1"/>
    </source>
</evidence>
<dbReference type="PANTHER" id="PTHR18968:SF13">
    <property type="entry name" value="ACETOLACTATE SYNTHASE CATALYTIC SUBUNIT, MITOCHONDRIAL"/>
    <property type="match status" value="1"/>
</dbReference>
<dbReference type="GO" id="GO:0009097">
    <property type="term" value="P:isoleucine biosynthetic process"/>
    <property type="evidence" value="ECO:0007669"/>
    <property type="project" value="TreeGrafter"/>
</dbReference>
<comment type="similarity">
    <text evidence="1 3">Belongs to the TPP enzyme family.</text>
</comment>
<dbReference type="Pfam" id="PF00205">
    <property type="entry name" value="TPP_enzyme_M"/>
    <property type="match status" value="1"/>
</dbReference>
<feature type="domain" description="Thiamine pyrophosphate enzyme TPP-binding" evidence="5">
    <location>
        <begin position="372"/>
        <end position="519"/>
    </location>
</feature>
<comment type="caution">
    <text evidence="7">The sequence shown here is derived from an EMBL/GenBank/DDBJ whole genome shotgun (WGS) entry which is preliminary data.</text>
</comment>
<dbReference type="GO" id="GO:0009099">
    <property type="term" value="P:L-valine biosynthetic process"/>
    <property type="evidence" value="ECO:0007669"/>
    <property type="project" value="TreeGrafter"/>
</dbReference>
<dbReference type="CDD" id="cd00568">
    <property type="entry name" value="TPP_enzymes"/>
    <property type="match status" value="1"/>
</dbReference>
<dbReference type="STRING" id="1503.CLPU_1c02420"/>
<dbReference type="InterPro" id="IPR012000">
    <property type="entry name" value="Thiamin_PyroP_enz_cen_dom"/>
</dbReference>
<dbReference type="InterPro" id="IPR045229">
    <property type="entry name" value="TPP_enz"/>
</dbReference>
<dbReference type="GO" id="GO:0030976">
    <property type="term" value="F:thiamine pyrophosphate binding"/>
    <property type="evidence" value="ECO:0007669"/>
    <property type="project" value="InterPro"/>
</dbReference>
<dbReference type="PANTHER" id="PTHR18968">
    <property type="entry name" value="THIAMINE PYROPHOSPHATE ENZYMES"/>
    <property type="match status" value="1"/>
</dbReference>
<evidence type="ECO:0000256" key="2">
    <source>
        <dbReference type="ARBA" id="ARBA00023052"/>
    </source>
</evidence>
<reference evidence="8" key="1">
    <citation type="submission" date="2015-07" db="EMBL/GenBank/DDBJ databases">
        <title>Draft genome sequence of the purine-degrading Gottschalkia purinilyticum DSM 1384 (formerly Clostridium purinilyticum).</title>
        <authorList>
            <person name="Poehlein A."/>
            <person name="Schiel-Bengelsdorf B."/>
            <person name="Bengelsdorf F.R."/>
            <person name="Daniel R."/>
            <person name="Duerre P."/>
        </authorList>
    </citation>
    <scope>NUCLEOTIDE SEQUENCE [LARGE SCALE GENOMIC DNA]</scope>
    <source>
        <strain evidence="8">DSM 1384</strain>
    </source>
</reference>
<evidence type="ECO:0000256" key="1">
    <source>
        <dbReference type="ARBA" id="ARBA00007812"/>
    </source>
</evidence>
<keyword evidence="7" id="KW-0808">Transferase</keyword>
<keyword evidence="2 3" id="KW-0786">Thiamine pyrophosphate</keyword>
<keyword evidence="8" id="KW-1185">Reference proteome</keyword>
<dbReference type="InterPro" id="IPR012001">
    <property type="entry name" value="Thiamin_PyroP_enz_TPP-bd_dom"/>
</dbReference>
<sequence>MNIARGIMKYLKSNEVKTIYGIPSGTISPLVDAFNDEDIEYIITRNEAGASFSATKYASITKDLGVCLIAGAVGLANGLNGIAEAMSSKSPVLVISGTVKLSQRNLGAIQGLDLSETLSHITKYSKTILRKEDVFNELHKAITIAKTPPYGPVHISIPLDIQLEEFNDDLPELAIGGCISNDVDGLDNIIEYINKVNTGIILVGSGCRGLGEEVKRLSRLTGFKTITTPNGKGVIKGDFELNLGNYGFAGSDLANEVVDSDYGECIIALGTSLGESSTRNYNKKLIEKRRLIHIDYDKDVLGRVFQEGLFCVSDLKYAIDYINRKIDRKEYEEERIEKINNDYVLDHTGLSLRLLVENITDILPKSTFYVSDIGESINYLYKYLKINEEADFESNLNYGCMGTGICGSIGVQKANPDMTVAAFVGDGSFFMNGFEVITAKEYNLPIIYFIINNAKYGYVDRGHQVLFGRSIDKFSHDRIDISTLCNNLGIESIQISDIDDLNKLKDKVTMRQKPLVVEVTVDGSEPVPIDRFKTLSK</sequence>
<feature type="domain" description="Thiamine pyrophosphate enzyme N-terminal TPP-binding" evidence="6">
    <location>
        <begin position="1"/>
        <end position="114"/>
    </location>
</feature>
<dbReference type="Gene3D" id="3.40.50.970">
    <property type="match status" value="2"/>
</dbReference>
<gene>
    <name evidence="7" type="primary">ilvG</name>
    <name evidence="7" type="ORF">CLPU_1c02420</name>
</gene>
<dbReference type="GO" id="GO:0050660">
    <property type="term" value="F:flavin adenine dinucleotide binding"/>
    <property type="evidence" value="ECO:0007669"/>
    <property type="project" value="TreeGrafter"/>
</dbReference>
<dbReference type="AlphaFoldDB" id="A0A0L0WF15"/>
<name>A0A0L0WF15_GOTPU</name>
<dbReference type="CDD" id="cd07035">
    <property type="entry name" value="TPP_PYR_POX_like"/>
    <property type="match status" value="1"/>
</dbReference>
<dbReference type="OrthoDB" id="4494979at2"/>